<reference evidence="8 9" key="1">
    <citation type="submission" date="2021-12" db="EMBL/GenBank/DDBJ databases">
        <title>Genome sequencing of bacteria with rrn-lacking chromosome and rrn-plasmid.</title>
        <authorList>
            <person name="Anda M."/>
            <person name="Iwasaki W."/>
        </authorList>
    </citation>
    <scope>NUCLEOTIDE SEQUENCE [LARGE SCALE GENOMIC DNA]</scope>
    <source>
        <strain evidence="8 9">NBRC 15940</strain>
    </source>
</reference>
<dbReference type="GO" id="GO:0009279">
    <property type="term" value="C:cell outer membrane"/>
    <property type="evidence" value="ECO:0007669"/>
    <property type="project" value="UniProtKB-SubCell"/>
</dbReference>
<dbReference type="EMBL" id="BQKE01000005">
    <property type="protein sequence ID" value="GJM64403.1"/>
    <property type="molecule type" value="Genomic_DNA"/>
</dbReference>
<keyword evidence="4" id="KW-0472">Membrane</keyword>
<evidence type="ECO:0000256" key="5">
    <source>
        <dbReference type="ARBA" id="ARBA00023237"/>
    </source>
</evidence>
<dbReference type="PROSITE" id="PS51257">
    <property type="entry name" value="PROKAR_LIPOPROTEIN"/>
    <property type="match status" value="1"/>
</dbReference>
<keyword evidence="9" id="KW-1185">Reference proteome</keyword>
<gene>
    <name evidence="8" type="ORF">PEDI_49550</name>
</gene>
<feature type="domain" description="RagB/SusD" evidence="6">
    <location>
        <begin position="309"/>
        <end position="604"/>
    </location>
</feature>
<evidence type="ECO:0000313" key="9">
    <source>
        <dbReference type="Proteomes" id="UP001310022"/>
    </source>
</evidence>
<evidence type="ECO:0000256" key="4">
    <source>
        <dbReference type="ARBA" id="ARBA00023136"/>
    </source>
</evidence>
<dbReference type="AlphaFoldDB" id="A0AAN4W310"/>
<dbReference type="Pfam" id="PF14322">
    <property type="entry name" value="SusD-like_3"/>
    <property type="match status" value="1"/>
</dbReference>
<evidence type="ECO:0000256" key="1">
    <source>
        <dbReference type="ARBA" id="ARBA00004442"/>
    </source>
</evidence>
<organism evidence="8 9">
    <name type="scientific">Persicobacter diffluens</name>
    <dbReference type="NCBI Taxonomy" id="981"/>
    <lineage>
        <taxon>Bacteria</taxon>
        <taxon>Pseudomonadati</taxon>
        <taxon>Bacteroidota</taxon>
        <taxon>Cytophagia</taxon>
        <taxon>Cytophagales</taxon>
        <taxon>Persicobacteraceae</taxon>
        <taxon>Persicobacter</taxon>
    </lineage>
</organism>
<protein>
    <submittedName>
        <fullName evidence="8">Membrane protein</fullName>
    </submittedName>
</protein>
<dbReference type="InterPro" id="IPR033985">
    <property type="entry name" value="SusD-like_N"/>
</dbReference>
<comment type="similarity">
    <text evidence="2">Belongs to the SusD family.</text>
</comment>
<comment type="caution">
    <text evidence="8">The sequence shown here is derived from an EMBL/GenBank/DDBJ whole genome shotgun (WGS) entry which is preliminary data.</text>
</comment>
<evidence type="ECO:0000256" key="3">
    <source>
        <dbReference type="ARBA" id="ARBA00022729"/>
    </source>
</evidence>
<evidence type="ECO:0000256" key="2">
    <source>
        <dbReference type="ARBA" id="ARBA00006275"/>
    </source>
</evidence>
<keyword evidence="3" id="KW-0732">Signal</keyword>
<dbReference type="RefSeq" id="WP_338239467.1">
    <property type="nucleotide sequence ID" value="NZ_BQKE01000005.1"/>
</dbReference>
<dbReference type="SUPFAM" id="SSF48452">
    <property type="entry name" value="TPR-like"/>
    <property type="match status" value="1"/>
</dbReference>
<sequence length="604" mass="69363">MKKLIFNILLVSVLASCSHILDKTPLDIISDEQVWNDPNLIRANLVQIYSQAPTRRLFSYGFPWGGDWDDGNAEPAREPGSYVVISDEAMASYSWVESRIRNRGGVQRNDEFMKYWDYKIIRNCNEFLEKVTEGNIREEDKDLYKAEVRFLRAFVYFEKVKRYGGVPLILRPQSPDEPEETLYPARNTEQEVYDFIIDELTEISELLPSPADMEKGRANKYVALSLLSRVALYAGSIAKYGQVQLNGLLGIGADANKYFQISLDASNKVINEGGYVLYNNYEDKAENYQRIFLDGGNPEIIFEREFVGNGLGHNFDYFSVVQGYGSGWGSYLNPTLEMVEAYDMVDGSDGKIDWENASGTMEEILANKDPRFHGTVYFHGNFYSEEPLAIQIVEEDGNLLDTEPGEWREWQTDKGETKWVQNVGKNAFPFSGDGTKTGFYIKKFINVSDFRVPFHQSPTNWVEFRLAEILLNKAEAAQELGQAGALEAVNQLRDRAGVALHTSIDMDKIRKERQVELAFETHRIWDLIRWREAEHVLNQELHGVLPVLKMPEDEYRYQVYCCDAREEGLDASVPRFFNPDRMYYLPFGESIVNNNPKILENPNY</sequence>
<evidence type="ECO:0000259" key="6">
    <source>
        <dbReference type="Pfam" id="PF07980"/>
    </source>
</evidence>
<name>A0AAN4W310_9BACT</name>
<dbReference type="Proteomes" id="UP001310022">
    <property type="component" value="Unassembled WGS sequence"/>
</dbReference>
<dbReference type="InterPro" id="IPR012944">
    <property type="entry name" value="SusD_RagB_dom"/>
</dbReference>
<dbReference type="Gene3D" id="1.25.40.390">
    <property type="match status" value="1"/>
</dbReference>
<proteinExistence type="inferred from homology"/>
<dbReference type="InterPro" id="IPR011990">
    <property type="entry name" value="TPR-like_helical_dom_sf"/>
</dbReference>
<keyword evidence="5" id="KW-0998">Cell outer membrane</keyword>
<dbReference type="Pfam" id="PF07980">
    <property type="entry name" value="SusD_RagB"/>
    <property type="match status" value="1"/>
</dbReference>
<comment type="subcellular location">
    <subcellularLocation>
        <location evidence="1">Cell outer membrane</location>
    </subcellularLocation>
</comment>
<feature type="domain" description="SusD-like N-terminal" evidence="7">
    <location>
        <begin position="89"/>
        <end position="232"/>
    </location>
</feature>
<evidence type="ECO:0000259" key="7">
    <source>
        <dbReference type="Pfam" id="PF14322"/>
    </source>
</evidence>
<dbReference type="CDD" id="cd08977">
    <property type="entry name" value="SusD"/>
    <property type="match status" value="1"/>
</dbReference>
<accession>A0AAN4W310</accession>
<evidence type="ECO:0000313" key="8">
    <source>
        <dbReference type="EMBL" id="GJM64403.1"/>
    </source>
</evidence>